<dbReference type="Proteomes" id="UP000601789">
    <property type="component" value="Unassembled WGS sequence"/>
</dbReference>
<accession>A0ABS0S9Y6</accession>
<organism evidence="2 3">
    <name type="scientific">Aquamicrobium zhengzhouense</name>
    <dbReference type="NCBI Taxonomy" id="2781738"/>
    <lineage>
        <taxon>Bacteria</taxon>
        <taxon>Pseudomonadati</taxon>
        <taxon>Pseudomonadota</taxon>
        <taxon>Alphaproteobacteria</taxon>
        <taxon>Hyphomicrobiales</taxon>
        <taxon>Phyllobacteriaceae</taxon>
        <taxon>Aquamicrobium</taxon>
    </lineage>
</organism>
<proteinExistence type="predicted"/>
<feature type="region of interest" description="Disordered" evidence="1">
    <location>
        <begin position="1"/>
        <end position="24"/>
    </location>
</feature>
<gene>
    <name evidence="2" type="ORF">IOD40_05210</name>
</gene>
<sequence>MSVTSFRPRKRKIMQRCPNSDNPNWAEYHEQTDAETPADLERLAARLRTIFPAHEFVIQ</sequence>
<reference evidence="2 3" key="1">
    <citation type="submission" date="2020-10" db="EMBL/GenBank/DDBJ databases">
        <title>Aquamicrobium zhengzhouensis sp. nov., a exopolysaccharide producing bacterium isolated from farmland soil.</title>
        <authorList>
            <person name="Wang X."/>
        </authorList>
    </citation>
    <scope>NUCLEOTIDE SEQUENCE [LARGE SCALE GENOMIC DNA]</scope>
    <source>
        <strain evidence="3">cd-1</strain>
    </source>
</reference>
<evidence type="ECO:0000313" key="2">
    <source>
        <dbReference type="EMBL" id="MBI1620062.1"/>
    </source>
</evidence>
<protein>
    <submittedName>
        <fullName evidence="2">Uncharacterized protein</fullName>
    </submittedName>
</protein>
<keyword evidence="3" id="KW-1185">Reference proteome</keyword>
<evidence type="ECO:0000256" key="1">
    <source>
        <dbReference type="SAM" id="MobiDB-lite"/>
    </source>
</evidence>
<name>A0ABS0S9Y6_9HYPH</name>
<dbReference type="EMBL" id="JADGMQ010000002">
    <property type="protein sequence ID" value="MBI1620062.1"/>
    <property type="molecule type" value="Genomic_DNA"/>
</dbReference>
<evidence type="ECO:0000313" key="3">
    <source>
        <dbReference type="Proteomes" id="UP000601789"/>
    </source>
</evidence>
<comment type="caution">
    <text evidence="2">The sequence shown here is derived from an EMBL/GenBank/DDBJ whole genome shotgun (WGS) entry which is preliminary data.</text>
</comment>
<dbReference type="RefSeq" id="WP_198475008.1">
    <property type="nucleotide sequence ID" value="NZ_JADGMQ010000002.1"/>
</dbReference>